<reference evidence="1" key="1">
    <citation type="journal article" date="2015" name="Nature">
        <title>Complex archaea that bridge the gap between prokaryotes and eukaryotes.</title>
        <authorList>
            <person name="Spang A."/>
            <person name="Saw J.H."/>
            <person name="Jorgensen S.L."/>
            <person name="Zaremba-Niedzwiedzka K."/>
            <person name="Martijn J."/>
            <person name="Lind A.E."/>
            <person name="van Eijk R."/>
            <person name="Schleper C."/>
            <person name="Guy L."/>
            <person name="Ettema T.J."/>
        </authorList>
    </citation>
    <scope>NUCLEOTIDE SEQUENCE</scope>
</reference>
<dbReference type="EMBL" id="LAZR01037652">
    <property type="protein sequence ID" value="KKL21643.1"/>
    <property type="molecule type" value="Genomic_DNA"/>
</dbReference>
<accession>A0A0F9EC95</accession>
<gene>
    <name evidence="1" type="ORF">LCGC14_2443380</name>
</gene>
<proteinExistence type="predicted"/>
<evidence type="ECO:0000313" key="1">
    <source>
        <dbReference type="EMBL" id="KKL21643.1"/>
    </source>
</evidence>
<sequence>MAVSHWDMAEGNGEGFVPDIECISAEKCADVCLEWAFMKHGPGTQEQRKRFLEWRKRQVANPHHSDPDQPQSQ</sequence>
<protein>
    <submittedName>
        <fullName evidence="1">Uncharacterized protein</fullName>
    </submittedName>
</protein>
<name>A0A0F9EC95_9ZZZZ</name>
<comment type="caution">
    <text evidence="1">The sequence shown here is derived from an EMBL/GenBank/DDBJ whole genome shotgun (WGS) entry which is preliminary data.</text>
</comment>
<organism evidence="1">
    <name type="scientific">marine sediment metagenome</name>
    <dbReference type="NCBI Taxonomy" id="412755"/>
    <lineage>
        <taxon>unclassified sequences</taxon>
        <taxon>metagenomes</taxon>
        <taxon>ecological metagenomes</taxon>
    </lineage>
</organism>
<dbReference type="AlphaFoldDB" id="A0A0F9EC95"/>